<dbReference type="Proteomes" id="UP000789759">
    <property type="component" value="Unassembled WGS sequence"/>
</dbReference>
<sequence length="314" mass="37799">ESNFRSHLKWRIEKDKDKSFVIVVYNKIEIKESFKELLFERCRVQQSIERSPIHFYSKCDPYYEFTNFFPISVIIDDVEWPTTENYFQAQKFEHKWIYNEIREACSAREAFKISRYYDPHKRHDWEDRIPDTGKIFKENVMRTALMAKFGQHERLKYMLLSTGNIPLFEHTKNDLYWGDGGDFGGGQNKLGMILQEVREIYMLEEVQKIATIKSTLVHSAPRKRRWLNHLSSHVLNEDIRLTLPPSPVKTIWFSWFRFIIWMKPYLKYLITFYQKERKLPDPSKDIINLASWFSNPNTVIHIELITMFITYNGK</sequence>
<dbReference type="OrthoDB" id="206452at2759"/>
<dbReference type="EMBL" id="CAJVQA010043334">
    <property type="protein sequence ID" value="CAG8815672.1"/>
    <property type="molecule type" value="Genomic_DNA"/>
</dbReference>
<dbReference type="Pfam" id="PF08719">
    <property type="entry name" value="NADAR"/>
    <property type="match status" value="1"/>
</dbReference>
<reference evidence="2" key="1">
    <citation type="submission" date="2021-06" db="EMBL/GenBank/DDBJ databases">
        <authorList>
            <person name="Kallberg Y."/>
            <person name="Tangrot J."/>
            <person name="Rosling A."/>
        </authorList>
    </citation>
    <scope>NUCLEOTIDE SEQUENCE</scope>
    <source>
        <strain evidence="2">FL966</strain>
    </source>
</reference>
<evidence type="ECO:0000259" key="1">
    <source>
        <dbReference type="Pfam" id="PF08719"/>
    </source>
</evidence>
<protein>
    <submittedName>
        <fullName evidence="2">20256_t:CDS:1</fullName>
    </submittedName>
</protein>
<organism evidence="2 3">
    <name type="scientific">Cetraspora pellucida</name>
    <dbReference type="NCBI Taxonomy" id="1433469"/>
    <lineage>
        <taxon>Eukaryota</taxon>
        <taxon>Fungi</taxon>
        <taxon>Fungi incertae sedis</taxon>
        <taxon>Mucoromycota</taxon>
        <taxon>Glomeromycotina</taxon>
        <taxon>Glomeromycetes</taxon>
        <taxon>Diversisporales</taxon>
        <taxon>Gigasporaceae</taxon>
        <taxon>Cetraspora</taxon>
    </lineage>
</organism>
<feature type="non-terminal residue" evidence="2">
    <location>
        <position position="314"/>
    </location>
</feature>
<dbReference type="InterPro" id="IPR012816">
    <property type="entry name" value="NADAR"/>
</dbReference>
<gene>
    <name evidence="2" type="ORF">CPELLU_LOCUS19162</name>
</gene>
<dbReference type="InterPro" id="IPR037238">
    <property type="entry name" value="YbiA-like_sf"/>
</dbReference>
<keyword evidence="3" id="KW-1185">Reference proteome</keyword>
<dbReference type="NCBIfam" id="TIGR02464">
    <property type="entry name" value="ribofla_fusion"/>
    <property type="match status" value="1"/>
</dbReference>
<evidence type="ECO:0000313" key="3">
    <source>
        <dbReference type="Proteomes" id="UP000789759"/>
    </source>
</evidence>
<comment type="caution">
    <text evidence="2">The sequence shown here is derived from an EMBL/GenBank/DDBJ whole genome shotgun (WGS) entry which is preliminary data.</text>
</comment>
<feature type="non-terminal residue" evidence="2">
    <location>
        <position position="1"/>
    </location>
</feature>
<dbReference type="Gene3D" id="1.10.357.40">
    <property type="entry name" value="YbiA-like"/>
    <property type="match status" value="1"/>
</dbReference>
<dbReference type="SUPFAM" id="SSF143990">
    <property type="entry name" value="YbiA-like"/>
    <property type="match status" value="1"/>
</dbReference>
<accession>A0A9N9PFM5</accession>
<dbReference type="AlphaFoldDB" id="A0A9N9PFM5"/>
<evidence type="ECO:0000313" key="2">
    <source>
        <dbReference type="EMBL" id="CAG8815672.1"/>
    </source>
</evidence>
<feature type="domain" description="NADAR" evidence="1">
    <location>
        <begin position="55"/>
        <end position="199"/>
    </location>
</feature>
<dbReference type="CDD" id="cd15457">
    <property type="entry name" value="NADAR"/>
    <property type="match status" value="1"/>
</dbReference>
<name>A0A9N9PFM5_9GLOM</name>
<proteinExistence type="predicted"/>